<dbReference type="GO" id="GO:0007464">
    <property type="term" value="P:R3/R4 cell fate commitment"/>
    <property type="evidence" value="ECO:0007669"/>
    <property type="project" value="UniProtKB-ARBA"/>
</dbReference>
<comment type="subcellular location">
    <subcellularLocation>
        <location evidence="1">Nucleus</location>
    </subcellularLocation>
</comment>
<dbReference type="FunFam" id="3.30.710.10:FF:000091">
    <property type="entry name" value="Lola, isoform F"/>
    <property type="match status" value="1"/>
</dbReference>
<dbReference type="Pfam" id="PF00651">
    <property type="entry name" value="BTB"/>
    <property type="match status" value="1"/>
</dbReference>
<keyword evidence="7" id="KW-0539">Nucleus</keyword>
<dbReference type="InterPro" id="IPR051095">
    <property type="entry name" value="Dros_DevTransReg"/>
</dbReference>
<evidence type="ECO:0000256" key="4">
    <source>
        <dbReference type="ARBA" id="ARBA00022902"/>
    </source>
</evidence>
<dbReference type="GO" id="GO:0048813">
    <property type="term" value="P:dendrite morphogenesis"/>
    <property type="evidence" value="ECO:0007669"/>
    <property type="project" value="UniProtKB-ARBA"/>
</dbReference>
<dbReference type="SMART" id="SM00225">
    <property type="entry name" value="BTB"/>
    <property type="match status" value="1"/>
</dbReference>
<dbReference type="PROSITE" id="PS50097">
    <property type="entry name" value="BTB"/>
    <property type="match status" value="1"/>
</dbReference>
<dbReference type="GO" id="GO:0008406">
    <property type="term" value="P:gonad development"/>
    <property type="evidence" value="ECO:0007669"/>
    <property type="project" value="UniProtKB-ARBA"/>
</dbReference>
<feature type="compositionally biased region" description="Basic and acidic residues" evidence="9">
    <location>
        <begin position="259"/>
        <end position="269"/>
    </location>
</feature>
<dbReference type="GO" id="GO:0006357">
    <property type="term" value="P:regulation of transcription by RNA polymerase II"/>
    <property type="evidence" value="ECO:0007669"/>
    <property type="project" value="TreeGrafter"/>
</dbReference>
<dbReference type="CDD" id="cd18315">
    <property type="entry name" value="BTB_POZ_BAB-like"/>
    <property type="match status" value="1"/>
</dbReference>
<evidence type="ECO:0000256" key="6">
    <source>
        <dbReference type="ARBA" id="ARBA00023163"/>
    </source>
</evidence>
<evidence type="ECO:0000256" key="9">
    <source>
        <dbReference type="SAM" id="MobiDB-lite"/>
    </source>
</evidence>
<gene>
    <name evidence="11" type="ORF">PYX00_008096</name>
</gene>
<dbReference type="Gene3D" id="3.30.710.10">
    <property type="entry name" value="Potassium Channel Kv1.1, Chain A"/>
    <property type="match status" value="1"/>
</dbReference>
<evidence type="ECO:0000313" key="11">
    <source>
        <dbReference type="EMBL" id="KAL0270805.1"/>
    </source>
</evidence>
<proteinExistence type="predicted"/>
<comment type="function">
    <text evidence="8">Putative transcription factor required for axon growth and guidance in the central and peripheral nervous systems. Repels CNS axons away from the midline by promoting the expression of the midline repellent sli and its receptor robo.</text>
</comment>
<keyword evidence="2" id="KW-0217">Developmental protein</keyword>
<dbReference type="EMBL" id="JARGDH010000004">
    <property type="protein sequence ID" value="KAL0270805.1"/>
    <property type="molecule type" value="Genomic_DNA"/>
</dbReference>
<evidence type="ECO:0000256" key="3">
    <source>
        <dbReference type="ARBA" id="ARBA00022782"/>
    </source>
</evidence>
<feature type="compositionally biased region" description="Acidic residues" evidence="9">
    <location>
        <begin position="270"/>
        <end position="279"/>
    </location>
</feature>
<dbReference type="GO" id="GO:0005634">
    <property type="term" value="C:nucleus"/>
    <property type="evidence" value="ECO:0007669"/>
    <property type="project" value="UniProtKB-SubCell"/>
</dbReference>
<evidence type="ECO:0000256" key="7">
    <source>
        <dbReference type="ARBA" id="ARBA00023242"/>
    </source>
</evidence>
<dbReference type="PANTHER" id="PTHR23110">
    <property type="entry name" value="BTB DOMAIN TRANSCRIPTION FACTOR"/>
    <property type="match status" value="1"/>
</dbReference>
<evidence type="ECO:0000256" key="1">
    <source>
        <dbReference type="ARBA" id="ARBA00004123"/>
    </source>
</evidence>
<feature type="compositionally biased region" description="Pro residues" evidence="9">
    <location>
        <begin position="243"/>
        <end position="257"/>
    </location>
</feature>
<dbReference type="InterPro" id="IPR011333">
    <property type="entry name" value="SKP1/BTB/POZ_sf"/>
</dbReference>
<comment type="caution">
    <text evidence="11">The sequence shown here is derived from an EMBL/GenBank/DDBJ whole genome shotgun (WGS) entry which is preliminary data.</text>
</comment>
<dbReference type="AlphaFoldDB" id="A0AAW2HMW6"/>
<feature type="compositionally biased region" description="Basic residues" evidence="9">
    <location>
        <begin position="130"/>
        <end position="140"/>
    </location>
</feature>
<keyword evidence="5" id="KW-0805">Transcription regulation</keyword>
<feature type="region of interest" description="Disordered" evidence="9">
    <location>
        <begin position="113"/>
        <end position="279"/>
    </location>
</feature>
<feature type="compositionally biased region" description="Polar residues" evidence="9">
    <location>
        <begin position="158"/>
        <end position="173"/>
    </location>
</feature>
<name>A0AAW2HMW6_9NEOP</name>
<keyword evidence="6" id="KW-0804">Transcription</keyword>
<dbReference type="GO" id="GO:0016199">
    <property type="term" value="P:axon midline choice point recognition"/>
    <property type="evidence" value="ECO:0007669"/>
    <property type="project" value="UniProtKB-ARBA"/>
</dbReference>
<dbReference type="GO" id="GO:0035167">
    <property type="term" value="P:larval lymph gland hemopoiesis"/>
    <property type="evidence" value="ECO:0007669"/>
    <property type="project" value="UniProtKB-ARBA"/>
</dbReference>
<accession>A0AAW2HMW6</accession>
<protein>
    <recommendedName>
        <fullName evidence="10">BTB domain-containing protein</fullName>
    </recommendedName>
</protein>
<keyword evidence="4" id="KW-0524">Neurogenesis</keyword>
<feature type="compositionally biased region" description="Polar residues" evidence="9">
    <location>
        <begin position="222"/>
        <end position="236"/>
    </location>
</feature>
<evidence type="ECO:0000256" key="2">
    <source>
        <dbReference type="ARBA" id="ARBA00022473"/>
    </source>
</evidence>
<feature type="domain" description="BTB" evidence="10">
    <location>
        <begin position="31"/>
        <end position="96"/>
    </location>
</feature>
<dbReference type="PANTHER" id="PTHR23110:SF111">
    <property type="entry name" value="LONGITUDINALS LACKING PROTEIN, ISOFORMS F_I_K_T"/>
    <property type="match status" value="1"/>
</dbReference>
<organism evidence="11">
    <name type="scientific">Menopon gallinae</name>
    <name type="common">poultry shaft louse</name>
    <dbReference type="NCBI Taxonomy" id="328185"/>
    <lineage>
        <taxon>Eukaryota</taxon>
        <taxon>Metazoa</taxon>
        <taxon>Ecdysozoa</taxon>
        <taxon>Arthropoda</taxon>
        <taxon>Hexapoda</taxon>
        <taxon>Insecta</taxon>
        <taxon>Pterygota</taxon>
        <taxon>Neoptera</taxon>
        <taxon>Paraneoptera</taxon>
        <taxon>Psocodea</taxon>
        <taxon>Troctomorpha</taxon>
        <taxon>Phthiraptera</taxon>
        <taxon>Amblycera</taxon>
        <taxon>Menoponidae</taxon>
        <taxon>Menopon</taxon>
    </lineage>
</organism>
<reference evidence="11" key="1">
    <citation type="journal article" date="2024" name="Gigascience">
        <title>Chromosome-level genome of the poultry shaft louse Menopon gallinae provides insight into the host-switching and adaptive evolution of parasitic lice.</title>
        <authorList>
            <person name="Xu Y."/>
            <person name="Ma L."/>
            <person name="Liu S."/>
            <person name="Liang Y."/>
            <person name="Liu Q."/>
            <person name="He Z."/>
            <person name="Tian L."/>
            <person name="Duan Y."/>
            <person name="Cai W."/>
            <person name="Li H."/>
            <person name="Song F."/>
        </authorList>
    </citation>
    <scope>NUCLEOTIDE SEQUENCE</scope>
    <source>
        <strain evidence="11">Cailab_2023a</strain>
    </source>
</reference>
<dbReference type="InterPro" id="IPR000210">
    <property type="entry name" value="BTB/POZ_dom"/>
</dbReference>
<evidence type="ECO:0000256" key="8">
    <source>
        <dbReference type="ARBA" id="ARBA00037382"/>
    </source>
</evidence>
<dbReference type="GO" id="GO:0007526">
    <property type="term" value="P:larval somatic muscle development"/>
    <property type="evidence" value="ECO:0007669"/>
    <property type="project" value="UniProtKB-ARBA"/>
</dbReference>
<keyword evidence="3" id="KW-0221">Differentiation</keyword>
<sequence length="332" mass="37209">MTDQQFCLRWNNHQSTLVAVFDGLLEKGVLVDCTLAAEGQQLTAHKVVLAACSPFLETLLSRHYDKHPILILKDVKFSELKAMMDYMYRGEVNISQDQLGTFLKAAESLQIKGLSDGGGGNDKNVDSHPNKRHHDRKQHRPNSPLRNSLLSDVKRNPYNLQNSVRNSVKSSSLLVDIPEDSPMNRPRDGSMSPVPRKKKRPRDQDDGVNSTVKTENIPLNEALNNHQENSSNSLDLPNSVPVPRVPSPSESKPPPAEPNADKTELKHEIEEEEDINEDSVELTLEDEDLGEAGPSHNDGGELIFFHYLLFRGMELAWTWTPEPASDSIPTKW</sequence>
<dbReference type="GO" id="GO:0045476">
    <property type="term" value="P:nurse cell apoptotic process"/>
    <property type="evidence" value="ECO:0007669"/>
    <property type="project" value="UniProtKB-ARBA"/>
</dbReference>
<dbReference type="SUPFAM" id="SSF54695">
    <property type="entry name" value="POZ domain"/>
    <property type="match status" value="1"/>
</dbReference>
<evidence type="ECO:0000259" key="10">
    <source>
        <dbReference type="PROSITE" id="PS50097"/>
    </source>
</evidence>
<evidence type="ECO:0000256" key="5">
    <source>
        <dbReference type="ARBA" id="ARBA00023015"/>
    </source>
</evidence>
<dbReference type="GO" id="GO:0045467">
    <property type="term" value="P:R7 cell development"/>
    <property type="evidence" value="ECO:0007669"/>
    <property type="project" value="UniProtKB-ARBA"/>
</dbReference>